<accession>A0AAQ3KNG0</accession>
<protein>
    <submittedName>
        <fullName evidence="2">Uncharacterized protein</fullName>
    </submittedName>
</protein>
<evidence type="ECO:0000313" key="2">
    <source>
        <dbReference type="EMBL" id="WOL11464.1"/>
    </source>
</evidence>
<dbReference type="InterPro" id="IPR044171">
    <property type="entry name" value="LAX2-like"/>
</dbReference>
<dbReference type="Gene3D" id="3.10.20.90">
    <property type="entry name" value="Phosphatidylinositol 3-kinase Catalytic Subunit, Chain A, domain 1"/>
    <property type="match status" value="1"/>
</dbReference>
<evidence type="ECO:0000256" key="1">
    <source>
        <dbReference type="SAM" id="MobiDB-lite"/>
    </source>
</evidence>
<feature type="region of interest" description="Disordered" evidence="1">
    <location>
        <begin position="29"/>
        <end position="69"/>
    </location>
</feature>
<gene>
    <name evidence="2" type="ORF">Cni_G20227</name>
</gene>
<dbReference type="AlphaFoldDB" id="A0AAQ3KNG0"/>
<reference evidence="2 3" key="1">
    <citation type="submission" date="2023-10" db="EMBL/GenBank/DDBJ databases">
        <title>Chromosome-scale genome assembly provides insights into flower coloration mechanisms of Canna indica.</title>
        <authorList>
            <person name="Li C."/>
        </authorList>
    </citation>
    <scope>NUCLEOTIDE SEQUENCE [LARGE SCALE GENOMIC DNA]</scope>
    <source>
        <tissue evidence="2">Flower</tissue>
    </source>
</reference>
<proteinExistence type="predicted"/>
<sequence>MVPARNLLRRHCDSYAAYFSGGDAHFNDPHRLSPLNPNQPMADKSSPAPEDEQHRGRGSVDVVGNDDASTSSDWLRLGLASHPVAPTDRPPERQCTAAEVNLFAGGPSSSSSPMSPIAWPAVSGGFRAPMMGTAMGTMPWASHMREMPPWGTWSPHLAMGARSTMIAPPHVMPEFVARQLTYPMLSSATPSAPEFWPDVRVVSPPRRSQSGVWFMLQAARNQVREPFLPQIRKSYLRIKDGRMTVRLLIKYLVNKLDLADESEVEITCRGQLLLPFFTLQDVRDNIWCSREETTTMALASVDHVMMLQYSRSASN</sequence>
<keyword evidence="3" id="KW-1185">Reference proteome</keyword>
<dbReference type="Proteomes" id="UP001327560">
    <property type="component" value="Chromosome 6"/>
</dbReference>
<dbReference type="EMBL" id="CP136895">
    <property type="protein sequence ID" value="WOL11464.1"/>
    <property type="molecule type" value="Genomic_DNA"/>
</dbReference>
<organism evidence="2 3">
    <name type="scientific">Canna indica</name>
    <name type="common">Indian-shot</name>
    <dbReference type="NCBI Taxonomy" id="4628"/>
    <lineage>
        <taxon>Eukaryota</taxon>
        <taxon>Viridiplantae</taxon>
        <taxon>Streptophyta</taxon>
        <taxon>Embryophyta</taxon>
        <taxon>Tracheophyta</taxon>
        <taxon>Spermatophyta</taxon>
        <taxon>Magnoliopsida</taxon>
        <taxon>Liliopsida</taxon>
        <taxon>Zingiberales</taxon>
        <taxon>Cannaceae</taxon>
        <taxon>Canna</taxon>
    </lineage>
</organism>
<dbReference type="PANTHER" id="PTHR47290">
    <property type="entry name" value="RING FINGER PROTEIN"/>
    <property type="match status" value="1"/>
</dbReference>
<name>A0AAQ3KNG0_9LILI</name>
<evidence type="ECO:0000313" key="3">
    <source>
        <dbReference type="Proteomes" id="UP001327560"/>
    </source>
</evidence>
<dbReference type="PANTHER" id="PTHR47290:SF4">
    <property type="entry name" value="RING FINGER PROTEIN"/>
    <property type="match status" value="1"/>
</dbReference>